<name>A0A448WZB5_9PLAT</name>
<keyword evidence="3" id="KW-1185">Reference proteome</keyword>
<dbReference type="EMBL" id="CAAALY010064835">
    <property type="protein sequence ID" value="VEL23927.1"/>
    <property type="molecule type" value="Genomic_DNA"/>
</dbReference>
<reference evidence="2" key="1">
    <citation type="submission" date="2018-11" db="EMBL/GenBank/DDBJ databases">
        <authorList>
            <consortium name="Pathogen Informatics"/>
        </authorList>
    </citation>
    <scope>NUCLEOTIDE SEQUENCE</scope>
</reference>
<comment type="caution">
    <text evidence="2">The sequence shown here is derived from an EMBL/GenBank/DDBJ whole genome shotgun (WGS) entry which is preliminary data.</text>
</comment>
<dbReference type="AlphaFoldDB" id="A0A448WZB5"/>
<accession>A0A448WZB5</accession>
<feature type="non-terminal residue" evidence="2">
    <location>
        <position position="1"/>
    </location>
</feature>
<evidence type="ECO:0000313" key="2">
    <source>
        <dbReference type="EMBL" id="VEL23927.1"/>
    </source>
</evidence>
<feature type="compositionally biased region" description="Polar residues" evidence="1">
    <location>
        <begin position="115"/>
        <end position="126"/>
    </location>
</feature>
<organism evidence="2 3">
    <name type="scientific">Protopolystoma xenopodis</name>
    <dbReference type="NCBI Taxonomy" id="117903"/>
    <lineage>
        <taxon>Eukaryota</taxon>
        <taxon>Metazoa</taxon>
        <taxon>Spiralia</taxon>
        <taxon>Lophotrochozoa</taxon>
        <taxon>Platyhelminthes</taxon>
        <taxon>Monogenea</taxon>
        <taxon>Polyopisthocotylea</taxon>
        <taxon>Polystomatidea</taxon>
        <taxon>Polystomatidae</taxon>
        <taxon>Protopolystoma</taxon>
    </lineage>
</organism>
<sequence length="170" mass="18903">MRDINTEDEVQPIDKSTFENHEWNAEDDGAEACKHRRLEAECDDVDTLGLKCRVNRGVVDLDDESAELAEVGLHSDEEDCDESAEGLRKKNDGVPEYSHTVNRSMGYDGSWPPIKQNSADPDLTSSSKVDFMNEVMVVDETEEVLIISDGVADLNSSSHFPCPETLDEVI</sequence>
<protein>
    <submittedName>
        <fullName evidence="2">Uncharacterized protein</fullName>
    </submittedName>
</protein>
<dbReference type="Proteomes" id="UP000784294">
    <property type="component" value="Unassembled WGS sequence"/>
</dbReference>
<gene>
    <name evidence="2" type="ORF">PXEA_LOCUS17367</name>
</gene>
<evidence type="ECO:0000256" key="1">
    <source>
        <dbReference type="SAM" id="MobiDB-lite"/>
    </source>
</evidence>
<evidence type="ECO:0000313" key="3">
    <source>
        <dbReference type="Proteomes" id="UP000784294"/>
    </source>
</evidence>
<feature type="region of interest" description="Disordered" evidence="1">
    <location>
        <begin position="74"/>
        <end position="126"/>
    </location>
</feature>
<proteinExistence type="predicted"/>